<dbReference type="Proteomes" id="UP000000768">
    <property type="component" value="Chromosome 2"/>
</dbReference>
<dbReference type="Gramene" id="OQU89387">
    <property type="protein sequence ID" value="OQU89387"/>
    <property type="gene ID" value="SORBI_3002G181450"/>
</dbReference>
<protein>
    <submittedName>
        <fullName evidence="1">Uncharacterized protein</fullName>
    </submittedName>
</protein>
<dbReference type="AlphaFoldDB" id="A0A1W0W4R6"/>
<keyword evidence="2" id="KW-1185">Reference proteome</keyword>
<dbReference type="ExpressionAtlas" id="A0A1W0W4R6">
    <property type="expression patterns" value="baseline and differential"/>
</dbReference>
<evidence type="ECO:0000313" key="2">
    <source>
        <dbReference type="Proteomes" id="UP000000768"/>
    </source>
</evidence>
<organism evidence="1 2">
    <name type="scientific">Sorghum bicolor</name>
    <name type="common">Sorghum</name>
    <name type="synonym">Sorghum vulgare</name>
    <dbReference type="NCBI Taxonomy" id="4558"/>
    <lineage>
        <taxon>Eukaryota</taxon>
        <taxon>Viridiplantae</taxon>
        <taxon>Streptophyta</taxon>
        <taxon>Embryophyta</taxon>
        <taxon>Tracheophyta</taxon>
        <taxon>Spermatophyta</taxon>
        <taxon>Magnoliopsida</taxon>
        <taxon>Liliopsida</taxon>
        <taxon>Poales</taxon>
        <taxon>Poaceae</taxon>
        <taxon>PACMAD clade</taxon>
        <taxon>Panicoideae</taxon>
        <taxon>Andropogonodae</taxon>
        <taxon>Andropogoneae</taxon>
        <taxon>Sorghinae</taxon>
        <taxon>Sorghum</taxon>
    </lineage>
</organism>
<dbReference type="InParanoid" id="A0A1W0W4R6"/>
<reference evidence="1 2" key="1">
    <citation type="journal article" date="2009" name="Nature">
        <title>The Sorghum bicolor genome and the diversification of grasses.</title>
        <authorList>
            <person name="Paterson A.H."/>
            <person name="Bowers J.E."/>
            <person name="Bruggmann R."/>
            <person name="Dubchak I."/>
            <person name="Grimwood J."/>
            <person name="Gundlach H."/>
            <person name="Haberer G."/>
            <person name="Hellsten U."/>
            <person name="Mitros T."/>
            <person name="Poliakov A."/>
            <person name="Schmutz J."/>
            <person name="Spannagl M."/>
            <person name="Tang H."/>
            <person name="Wang X."/>
            <person name="Wicker T."/>
            <person name="Bharti A.K."/>
            <person name="Chapman J."/>
            <person name="Feltus F.A."/>
            <person name="Gowik U."/>
            <person name="Grigoriev I.V."/>
            <person name="Lyons E."/>
            <person name="Maher C.A."/>
            <person name="Martis M."/>
            <person name="Narechania A."/>
            <person name="Otillar R.P."/>
            <person name="Penning B.W."/>
            <person name="Salamov A.A."/>
            <person name="Wang Y."/>
            <person name="Zhang L."/>
            <person name="Carpita N.C."/>
            <person name="Freeling M."/>
            <person name="Gingle A.R."/>
            <person name="Hash C.T."/>
            <person name="Keller B."/>
            <person name="Klein P."/>
            <person name="Kresovich S."/>
            <person name="McCann M.C."/>
            <person name="Ming R."/>
            <person name="Peterson D.G."/>
            <person name="Mehboob-ur-Rahman"/>
            <person name="Ware D."/>
            <person name="Westhoff P."/>
            <person name="Mayer K.F."/>
            <person name="Messing J."/>
            <person name="Rokhsar D.S."/>
        </authorList>
    </citation>
    <scope>NUCLEOTIDE SEQUENCE [LARGE SCALE GENOMIC DNA]</scope>
    <source>
        <strain evidence="2">cv. BTx623</strain>
    </source>
</reference>
<proteinExistence type="predicted"/>
<reference evidence="2" key="2">
    <citation type="journal article" date="2018" name="Plant J.">
        <title>The Sorghum bicolor reference genome: improved assembly, gene annotations, a transcriptome atlas, and signatures of genome organization.</title>
        <authorList>
            <person name="McCormick R.F."/>
            <person name="Truong S.K."/>
            <person name="Sreedasyam A."/>
            <person name="Jenkins J."/>
            <person name="Shu S."/>
            <person name="Sims D."/>
            <person name="Kennedy M."/>
            <person name="Amirebrahimi M."/>
            <person name="Weers B.D."/>
            <person name="McKinley B."/>
            <person name="Mattison A."/>
            <person name="Morishige D.T."/>
            <person name="Grimwood J."/>
            <person name="Schmutz J."/>
            <person name="Mullet J.E."/>
        </authorList>
    </citation>
    <scope>NUCLEOTIDE SEQUENCE [LARGE SCALE GENOMIC DNA]</scope>
    <source>
        <strain evidence="2">cv. BTx623</strain>
    </source>
</reference>
<dbReference type="EMBL" id="CM000761">
    <property type="protein sequence ID" value="OQU89387.1"/>
    <property type="molecule type" value="Genomic_DNA"/>
</dbReference>
<sequence length="124" mass="14665">MSPPCAAHRRPPSPPFPRWLLLLPEPPKNDDCHFFLHFEYWIFQTLKIESLGQSNSCTHLQHFSMLPKAIFLLWIQRCLINTKHRCDLCRKWTQFYCASYKLTKWAVLASFQVSLYTLLPVVQS</sequence>
<name>A0A1W0W4R6_SORBI</name>
<gene>
    <name evidence="1" type="ORF">SORBI_3002G181450</name>
</gene>
<evidence type="ECO:0000313" key="1">
    <source>
        <dbReference type="EMBL" id="OQU89387.1"/>
    </source>
</evidence>
<accession>A0A1W0W4R6</accession>